<evidence type="ECO:0000256" key="1">
    <source>
        <dbReference type="ARBA" id="ARBA00023186"/>
    </source>
</evidence>
<gene>
    <name evidence="3" type="ORF">CTAYLR_003612</name>
</gene>
<comment type="caution">
    <text evidence="3">The sequence shown here is derived from an EMBL/GenBank/DDBJ whole genome shotgun (WGS) entry which is preliminary data.</text>
</comment>
<proteinExistence type="inferred from homology"/>
<dbReference type="GO" id="GO:0043248">
    <property type="term" value="P:proteasome assembly"/>
    <property type="evidence" value="ECO:0007669"/>
    <property type="project" value="InterPro"/>
</dbReference>
<sequence>MALLEFDGSGRRSVVAFAGQVGEETREVHPLQTQLAREEERTKSFEDARVMYGCGLAMRLASEDAMGSEVARLPGLPSSHLMHETIRGDHERIDFSHVLNVPHAAPETTKLTLHERAERKFGLTPADHAYL</sequence>
<dbReference type="GO" id="GO:0005737">
    <property type="term" value="C:cytoplasm"/>
    <property type="evidence" value="ECO:0007669"/>
    <property type="project" value="TreeGrafter"/>
</dbReference>
<dbReference type="PANTHER" id="PTHR12828">
    <property type="entry name" value="PROTEASOME MATURATION PROTEIN UMP1"/>
    <property type="match status" value="1"/>
</dbReference>
<keyword evidence="4" id="KW-1185">Reference proteome</keyword>
<name>A0AAD7XHZ1_9STRA</name>
<dbReference type="EMBL" id="JAQMWT010000388">
    <property type="protein sequence ID" value="KAJ8602202.1"/>
    <property type="molecule type" value="Genomic_DNA"/>
</dbReference>
<evidence type="ECO:0000313" key="4">
    <source>
        <dbReference type="Proteomes" id="UP001230188"/>
    </source>
</evidence>
<comment type="similarity">
    <text evidence="2">Belongs to the POMP/UMP1 family.</text>
</comment>
<dbReference type="PANTHER" id="PTHR12828:SF3">
    <property type="entry name" value="PROTEASOME MATURATION PROTEIN"/>
    <property type="match status" value="1"/>
</dbReference>
<protein>
    <submittedName>
        <fullName evidence="3">Uncharacterized protein</fullName>
    </submittedName>
</protein>
<dbReference type="Proteomes" id="UP001230188">
    <property type="component" value="Unassembled WGS sequence"/>
</dbReference>
<dbReference type="InterPro" id="IPR008012">
    <property type="entry name" value="Ump1"/>
</dbReference>
<dbReference type="AlphaFoldDB" id="A0AAD7XHZ1"/>
<keyword evidence="1" id="KW-0143">Chaperone</keyword>
<evidence type="ECO:0000313" key="3">
    <source>
        <dbReference type="EMBL" id="KAJ8602202.1"/>
    </source>
</evidence>
<organism evidence="3 4">
    <name type="scientific">Chrysophaeum taylorii</name>
    <dbReference type="NCBI Taxonomy" id="2483200"/>
    <lineage>
        <taxon>Eukaryota</taxon>
        <taxon>Sar</taxon>
        <taxon>Stramenopiles</taxon>
        <taxon>Ochrophyta</taxon>
        <taxon>Pelagophyceae</taxon>
        <taxon>Pelagomonadales</taxon>
        <taxon>Pelagomonadaceae</taxon>
        <taxon>Chrysophaeum</taxon>
    </lineage>
</organism>
<evidence type="ECO:0000256" key="2">
    <source>
        <dbReference type="ARBA" id="ARBA00043974"/>
    </source>
</evidence>
<dbReference type="GO" id="GO:0005634">
    <property type="term" value="C:nucleus"/>
    <property type="evidence" value="ECO:0007669"/>
    <property type="project" value="TreeGrafter"/>
</dbReference>
<reference evidence="3" key="1">
    <citation type="submission" date="2023-01" db="EMBL/GenBank/DDBJ databases">
        <title>Metagenome sequencing of chrysophaentin producing Chrysophaeum taylorii.</title>
        <authorList>
            <person name="Davison J."/>
            <person name="Bewley C."/>
        </authorList>
    </citation>
    <scope>NUCLEOTIDE SEQUENCE</scope>
    <source>
        <strain evidence="3">NIES-1699</strain>
    </source>
</reference>
<accession>A0AAD7XHZ1</accession>
<dbReference type="Pfam" id="PF05348">
    <property type="entry name" value="UMP1"/>
    <property type="match status" value="1"/>
</dbReference>